<name>A0A6A5SDD8_9PLEO</name>
<keyword evidence="10" id="KW-1185">Reference proteome</keyword>
<dbReference type="EMBL" id="ML976133">
    <property type="protein sequence ID" value="KAF1937568.1"/>
    <property type="molecule type" value="Genomic_DNA"/>
</dbReference>
<reference evidence="9" key="1">
    <citation type="journal article" date="2020" name="Stud. Mycol.">
        <title>101 Dothideomycetes genomes: a test case for predicting lifestyles and emergence of pathogens.</title>
        <authorList>
            <person name="Haridas S."/>
            <person name="Albert R."/>
            <person name="Binder M."/>
            <person name="Bloem J."/>
            <person name="Labutti K."/>
            <person name="Salamov A."/>
            <person name="Andreopoulos B."/>
            <person name="Baker S."/>
            <person name="Barry K."/>
            <person name="Bills G."/>
            <person name="Bluhm B."/>
            <person name="Cannon C."/>
            <person name="Castanera R."/>
            <person name="Culley D."/>
            <person name="Daum C."/>
            <person name="Ezra D."/>
            <person name="Gonzalez J."/>
            <person name="Henrissat B."/>
            <person name="Kuo A."/>
            <person name="Liang C."/>
            <person name="Lipzen A."/>
            <person name="Lutzoni F."/>
            <person name="Magnuson J."/>
            <person name="Mondo S."/>
            <person name="Nolan M."/>
            <person name="Ohm R."/>
            <person name="Pangilinan J."/>
            <person name="Park H.-J."/>
            <person name="Ramirez L."/>
            <person name="Alfaro M."/>
            <person name="Sun H."/>
            <person name="Tritt A."/>
            <person name="Yoshinaga Y."/>
            <person name="Zwiers L.-H."/>
            <person name="Turgeon B."/>
            <person name="Goodwin S."/>
            <person name="Spatafora J."/>
            <person name="Crous P."/>
            <person name="Grigoriev I."/>
        </authorList>
    </citation>
    <scope>NUCLEOTIDE SEQUENCE</scope>
    <source>
        <strain evidence="9">CBS 161.51</strain>
    </source>
</reference>
<dbReference type="OrthoDB" id="10021397at2759"/>
<dbReference type="SUPFAM" id="SSF103473">
    <property type="entry name" value="MFS general substrate transporter"/>
    <property type="match status" value="1"/>
</dbReference>
<dbReference type="GO" id="GO:0005886">
    <property type="term" value="C:plasma membrane"/>
    <property type="evidence" value="ECO:0007669"/>
    <property type="project" value="TreeGrafter"/>
</dbReference>
<gene>
    <name evidence="9" type="ORF">EJ02DRAFT_356506</name>
</gene>
<protein>
    <submittedName>
        <fullName evidence="9">MFS general substrate transporter</fullName>
    </submittedName>
</protein>
<evidence type="ECO:0000256" key="4">
    <source>
        <dbReference type="ARBA" id="ARBA00022989"/>
    </source>
</evidence>
<feature type="transmembrane region" description="Helical" evidence="7">
    <location>
        <begin position="520"/>
        <end position="541"/>
    </location>
</feature>
<feature type="transmembrane region" description="Helical" evidence="7">
    <location>
        <begin position="389"/>
        <end position="407"/>
    </location>
</feature>
<evidence type="ECO:0000256" key="3">
    <source>
        <dbReference type="ARBA" id="ARBA00022692"/>
    </source>
</evidence>
<dbReference type="AlphaFoldDB" id="A0A6A5SDD8"/>
<keyword evidence="2" id="KW-0813">Transport</keyword>
<feature type="transmembrane region" description="Helical" evidence="7">
    <location>
        <begin position="124"/>
        <end position="143"/>
    </location>
</feature>
<feature type="transmembrane region" description="Helical" evidence="7">
    <location>
        <begin position="253"/>
        <end position="273"/>
    </location>
</feature>
<keyword evidence="5 7" id="KW-0472">Membrane</keyword>
<accession>A0A6A5SDD8</accession>
<feature type="region of interest" description="Disordered" evidence="6">
    <location>
        <begin position="26"/>
        <end position="46"/>
    </location>
</feature>
<dbReference type="FunFam" id="1.20.1720.10:FF:000012">
    <property type="entry name" value="MFS toxin efflux pump (AflT)"/>
    <property type="match status" value="1"/>
</dbReference>
<dbReference type="PROSITE" id="PS50850">
    <property type="entry name" value="MFS"/>
    <property type="match status" value="1"/>
</dbReference>
<feature type="compositionally biased region" description="Acidic residues" evidence="6">
    <location>
        <begin position="36"/>
        <end position="46"/>
    </location>
</feature>
<dbReference type="InterPro" id="IPR011701">
    <property type="entry name" value="MFS"/>
</dbReference>
<dbReference type="CDD" id="cd17502">
    <property type="entry name" value="MFS_Azr1_MDR_like"/>
    <property type="match status" value="1"/>
</dbReference>
<feature type="transmembrane region" description="Helical" evidence="7">
    <location>
        <begin position="182"/>
        <end position="206"/>
    </location>
</feature>
<dbReference type="Gene3D" id="1.20.1250.20">
    <property type="entry name" value="MFS general substrate transporter like domains"/>
    <property type="match status" value="1"/>
</dbReference>
<dbReference type="InterPro" id="IPR036259">
    <property type="entry name" value="MFS_trans_sf"/>
</dbReference>
<dbReference type="InterPro" id="IPR020846">
    <property type="entry name" value="MFS_dom"/>
</dbReference>
<dbReference type="PANTHER" id="PTHR23501:SF177">
    <property type="entry name" value="MAJOR FACILITATOR SUPERFAMILY (MFS) PROFILE DOMAIN-CONTAINING PROTEIN-RELATED"/>
    <property type="match status" value="1"/>
</dbReference>
<sequence>MSTAHSLVDGEKPAVARTPTADVAPEKEIIKNTTTDSEDIQDEPTEANEYPSGLRLVFILLALVLGIFLVSLDLTIVATAIPKITSEFNGLDDVSWYSAAFFMTIGGFQSAWGKAYKYFPLKTTFLLAIFTFELGSLICGIAPNSTTLIVGRAISGLGAGGIGSGAYTIIAFSAKPKTRPMFTGIIGASYGIAAVVGPLLGGVFAAKVSWRWCFYVNLPIGGFSALIIVLFFKTPTTAKPKAASLGERLLQMDLVGAILVMGAVVSYILALHYGGAIYKWKSSQVVGLLVGFVVLSVAFAAWEWCQVDRAMVPFRLIRNRVYLVPSLFAFFFSGAYFLVIYYLPIYFQGIDDVSAAMSGVRNLPLILAVSLSMLASGAYITITGISAPLTVAGTALAMSCVGLLYTLEVDSTSGKWIGCQVIGGVGWGVASQIPIITVQATAPAADLAEVTAIVLFLQTIGGAFMVSAAQAAFVNVLVKVIPSSAPGVNPAMVVSTGATNLRTVFSADELTGVLVAYMRGLQAVFAIGIASIGIAFVIILFQSWKRLNTAAILGGGAAA</sequence>
<evidence type="ECO:0000259" key="8">
    <source>
        <dbReference type="PROSITE" id="PS50850"/>
    </source>
</evidence>
<proteinExistence type="predicted"/>
<feature type="transmembrane region" description="Helical" evidence="7">
    <location>
        <begin position="212"/>
        <end position="232"/>
    </location>
</feature>
<evidence type="ECO:0000313" key="9">
    <source>
        <dbReference type="EMBL" id="KAF1937568.1"/>
    </source>
</evidence>
<feature type="transmembrane region" description="Helical" evidence="7">
    <location>
        <begin position="322"/>
        <end position="343"/>
    </location>
</feature>
<evidence type="ECO:0000256" key="7">
    <source>
        <dbReference type="SAM" id="Phobius"/>
    </source>
</evidence>
<evidence type="ECO:0000256" key="6">
    <source>
        <dbReference type="SAM" id="MobiDB-lite"/>
    </source>
</evidence>
<comment type="subcellular location">
    <subcellularLocation>
        <location evidence="1">Membrane</location>
        <topology evidence="1">Multi-pass membrane protein</topology>
    </subcellularLocation>
</comment>
<evidence type="ECO:0000313" key="10">
    <source>
        <dbReference type="Proteomes" id="UP000800038"/>
    </source>
</evidence>
<feature type="transmembrane region" description="Helical" evidence="7">
    <location>
        <begin position="56"/>
        <end position="82"/>
    </location>
</feature>
<feature type="transmembrane region" description="Helical" evidence="7">
    <location>
        <begin position="94"/>
        <end position="112"/>
    </location>
</feature>
<evidence type="ECO:0000256" key="1">
    <source>
        <dbReference type="ARBA" id="ARBA00004141"/>
    </source>
</evidence>
<dbReference type="Proteomes" id="UP000800038">
    <property type="component" value="Unassembled WGS sequence"/>
</dbReference>
<keyword evidence="3 7" id="KW-0812">Transmembrane</keyword>
<organism evidence="9 10">
    <name type="scientific">Clathrospora elynae</name>
    <dbReference type="NCBI Taxonomy" id="706981"/>
    <lineage>
        <taxon>Eukaryota</taxon>
        <taxon>Fungi</taxon>
        <taxon>Dikarya</taxon>
        <taxon>Ascomycota</taxon>
        <taxon>Pezizomycotina</taxon>
        <taxon>Dothideomycetes</taxon>
        <taxon>Pleosporomycetidae</taxon>
        <taxon>Pleosporales</taxon>
        <taxon>Diademaceae</taxon>
        <taxon>Clathrospora</taxon>
    </lineage>
</organism>
<dbReference type="GO" id="GO:0022857">
    <property type="term" value="F:transmembrane transporter activity"/>
    <property type="evidence" value="ECO:0007669"/>
    <property type="project" value="InterPro"/>
</dbReference>
<feature type="transmembrane region" description="Helical" evidence="7">
    <location>
        <begin position="363"/>
        <end position="382"/>
    </location>
</feature>
<dbReference type="PANTHER" id="PTHR23501">
    <property type="entry name" value="MAJOR FACILITATOR SUPERFAMILY"/>
    <property type="match status" value="1"/>
</dbReference>
<feature type="transmembrane region" description="Helical" evidence="7">
    <location>
        <begin position="149"/>
        <end position="170"/>
    </location>
</feature>
<feature type="transmembrane region" description="Helical" evidence="7">
    <location>
        <begin position="285"/>
        <end position="302"/>
    </location>
</feature>
<feature type="domain" description="Major facilitator superfamily (MFS) profile" evidence="8">
    <location>
        <begin position="59"/>
        <end position="545"/>
    </location>
</feature>
<evidence type="ECO:0000256" key="5">
    <source>
        <dbReference type="ARBA" id="ARBA00023136"/>
    </source>
</evidence>
<dbReference type="Pfam" id="PF07690">
    <property type="entry name" value="MFS_1"/>
    <property type="match status" value="1"/>
</dbReference>
<evidence type="ECO:0000256" key="2">
    <source>
        <dbReference type="ARBA" id="ARBA00022448"/>
    </source>
</evidence>
<keyword evidence="4 7" id="KW-1133">Transmembrane helix</keyword>